<proteinExistence type="predicted"/>
<accession>A0A0F8YQT4</accession>
<dbReference type="EMBL" id="LAZR01064973">
    <property type="protein sequence ID" value="KKK56484.1"/>
    <property type="molecule type" value="Genomic_DNA"/>
</dbReference>
<sequence length="193" mass="22155">VCVDPAATGTNAALFAAVEPRSNNLFFYREYYQTDQILSEHAKGILMRVQGEPIDLWLIDPKAGAAREASTHKSVAALFKESGLPVRLAEVDQDYGMNASKEYLAATKTANPRHPKAYFFADLINFRWEIARYVWDAVARGPMKGMSKEKPRKRNDHLMNCYQYICAQRPRARQRYVPLLQQDLKEMVKYNSY</sequence>
<comment type="caution">
    <text evidence="1">The sequence shown here is derived from an EMBL/GenBank/DDBJ whole genome shotgun (WGS) entry which is preliminary data.</text>
</comment>
<organism evidence="1">
    <name type="scientific">marine sediment metagenome</name>
    <dbReference type="NCBI Taxonomy" id="412755"/>
    <lineage>
        <taxon>unclassified sequences</taxon>
        <taxon>metagenomes</taxon>
        <taxon>ecological metagenomes</taxon>
    </lineage>
</organism>
<feature type="non-terminal residue" evidence="1">
    <location>
        <position position="1"/>
    </location>
</feature>
<protein>
    <recommendedName>
        <fullName evidence="2">Terminase large subunit gp17-like C-terminal domain-containing protein</fullName>
    </recommendedName>
</protein>
<dbReference type="Gene3D" id="3.30.420.280">
    <property type="match status" value="1"/>
</dbReference>
<dbReference type="AlphaFoldDB" id="A0A0F8YQT4"/>
<reference evidence="1" key="1">
    <citation type="journal article" date="2015" name="Nature">
        <title>Complex archaea that bridge the gap between prokaryotes and eukaryotes.</title>
        <authorList>
            <person name="Spang A."/>
            <person name="Saw J.H."/>
            <person name="Jorgensen S.L."/>
            <person name="Zaremba-Niedzwiedzka K."/>
            <person name="Martijn J."/>
            <person name="Lind A.E."/>
            <person name="van Eijk R."/>
            <person name="Schleper C."/>
            <person name="Guy L."/>
            <person name="Ettema T.J."/>
        </authorList>
    </citation>
    <scope>NUCLEOTIDE SEQUENCE</scope>
</reference>
<name>A0A0F8YQT4_9ZZZZ</name>
<evidence type="ECO:0008006" key="2">
    <source>
        <dbReference type="Google" id="ProtNLM"/>
    </source>
</evidence>
<gene>
    <name evidence="1" type="ORF">LCGC14_3064070</name>
</gene>
<evidence type="ECO:0000313" key="1">
    <source>
        <dbReference type="EMBL" id="KKK56484.1"/>
    </source>
</evidence>